<evidence type="ECO:0000313" key="1">
    <source>
        <dbReference type="EMBL" id="APE35239.1"/>
    </source>
</evidence>
<proteinExistence type="predicted"/>
<keyword evidence="2" id="KW-1185">Reference proteome</keyword>
<reference evidence="1" key="1">
    <citation type="submission" date="2016-11" db="EMBL/GenBank/DDBJ databases">
        <authorList>
            <person name="Jaros S."/>
            <person name="Januszkiewicz K."/>
            <person name="Wedrychowicz H."/>
        </authorList>
    </citation>
    <scope>NUCLEOTIDE SEQUENCE [LARGE SCALE GENOMIC DNA]</scope>
    <source>
        <strain evidence="1">Y48</strain>
    </source>
</reference>
<name>A0A1J0VTI1_9NOCA</name>
<organism evidence="1 2">
    <name type="scientific">Nocardia mangyaensis</name>
    <dbReference type="NCBI Taxonomy" id="2213200"/>
    <lineage>
        <taxon>Bacteria</taxon>
        <taxon>Bacillati</taxon>
        <taxon>Actinomycetota</taxon>
        <taxon>Actinomycetes</taxon>
        <taxon>Mycobacteriales</taxon>
        <taxon>Nocardiaceae</taxon>
        <taxon>Nocardia</taxon>
    </lineage>
</organism>
<protein>
    <submittedName>
        <fullName evidence="1">Uncharacterized protein</fullName>
    </submittedName>
</protein>
<dbReference type="Proteomes" id="UP000183810">
    <property type="component" value="Chromosome"/>
</dbReference>
<sequence length="61" mass="6401">MAEAVEFVGVDLEAEVFDADVVGECADGMVAEDDDPVAFGGVIACSEVLFWSTMGQDSPRT</sequence>
<dbReference type="EMBL" id="CP018082">
    <property type="protein sequence ID" value="APE35239.1"/>
    <property type="molecule type" value="Genomic_DNA"/>
</dbReference>
<evidence type="ECO:0000313" key="2">
    <source>
        <dbReference type="Proteomes" id="UP000183810"/>
    </source>
</evidence>
<accession>A0A1J0VTI1</accession>
<dbReference type="KEGG" id="nsl:BOX37_16245"/>
<dbReference type="AlphaFoldDB" id="A0A1J0VTI1"/>
<gene>
    <name evidence="1" type="ORF">BOX37_16245</name>
</gene>